<dbReference type="Proteomes" id="UP001595698">
    <property type="component" value="Unassembled WGS sequence"/>
</dbReference>
<accession>A0ABV8EWX0</accession>
<proteinExistence type="predicted"/>
<comment type="caution">
    <text evidence="3">The sequence shown here is derived from an EMBL/GenBank/DDBJ whole genome shotgun (WGS) entry which is preliminary data.</text>
</comment>
<gene>
    <name evidence="3" type="ORF">ACFOYY_08270</name>
</gene>
<feature type="compositionally biased region" description="Gly residues" evidence="1">
    <location>
        <begin position="168"/>
        <end position="185"/>
    </location>
</feature>
<keyword evidence="4" id="KW-1185">Reference proteome</keyword>
<dbReference type="PANTHER" id="PTHR38593:SF1">
    <property type="entry name" value="BLR2558 PROTEIN"/>
    <property type="match status" value="1"/>
</dbReference>
<feature type="region of interest" description="Disordered" evidence="1">
    <location>
        <begin position="166"/>
        <end position="200"/>
    </location>
</feature>
<evidence type="ECO:0000259" key="2">
    <source>
        <dbReference type="Pfam" id="PF13628"/>
    </source>
</evidence>
<sequence>MRRIVVLLATVAVVLGGGATRVLAQPSLNEQDKTFLAQAHRSNLTEIEAGRLAEKKSSNQAVQNIAKKIVADHLKLDAAVKREAQRAGVTLPEQPAPKQRATLDKLSNLNGAAFNNAWIRAQIAGHRQTLTVINTELRDGSSAAVKKVASEAKPVVQAHLEMLQQARGNGGGGGGNGGGGGGGGSPAPRSTPTGSILPHE</sequence>
<protein>
    <submittedName>
        <fullName evidence="3">DUF4142 domain-containing protein</fullName>
    </submittedName>
</protein>
<feature type="domain" description="DUF4142" evidence="2">
    <location>
        <begin position="31"/>
        <end position="165"/>
    </location>
</feature>
<organism evidence="3 4">
    <name type="scientific">Streptosporangium jomthongense</name>
    <dbReference type="NCBI Taxonomy" id="1193683"/>
    <lineage>
        <taxon>Bacteria</taxon>
        <taxon>Bacillati</taxon>
        <taxon>Actinomycetota</taxon>
        <taxon>Actinomycetes</taxon>
        <taxon>Streptosporangiales</taxon>
        <taxon>Streptosporangiaceae</taxon>
        <taxon>Streptosporangium</taxon>
    </lineage>
</organism>
<dbReference type="RefSeq" id="WP_386189054.1">
    <property type="nucleotide sequence ID" value="NZ_JBHSBC010000008.1"/>
</dbReference>
<evidence type="ECO:0000313" key="3">
    <source>
        <dbReference type="EMBL" id="MFC3980111.1"/>
    </source>
</evidence>
<dbReference type="PANTHER" id="PTHR38593">
    <property type="entry name" value="BLR2558 PROTEIN"/>
    <property type="match status" value="1"/>
</dbReference>
<dbReference type="Gene3D" id="1.20.1260.10">
    <property type="match status" value="1"/>
</dbReference>
<name>A0ABV8EWX0_9ACTN</name>
<evidence type="ECO:0000313" key="4">
    <source>
        <dbReference type="Proteomes" id="UP001595698"/>
    </source>
</evidence>
<dbReference type="EMBL" id="JBHSBC010000008">
    <property type="protein sequence ID" value="MFC3980111.1"/>
    <property type="molecule type" value="Genomic_DNA"/>
</dbReference>
<dbReference type="InterPro" id="IPR012347">
    <property type="entry name" value="Ferritin-like"/>
</dbReference>
<reference evidence="4" key="1">
    <citation type="journal article" date="2019" name="Int. J. Syst. Evol. Microbiol.">
        <title>The Global Catalogue of Microorganisms (GCM) 10K type strain sequencing project: providing services to taxonomists for standard genome sequencing and annotation.</title>
        <authorList>
            <consortium name="The Broad Institute Genomics Platform"/>
            <consortium name="The Broad Institute Genome Sequencing Center for Infectious Disease"/>
            <person name="Wu L."/>
            <person name="Ma J."/>
        </authorList>
    </citation>
    <scope>NUCLEOTIDE SEQUENCE [LARGE SCALE GENOMIC DNA]</scope>
    <source>
        <strain evidence="4">TBRC 7912</strain>
    </source>
</reference>
<dbReference type="InterPro" id="IPR025419">
    <property type="entry name" value="DUF4142"/>
</dbReference>
<dbReference type="Pfam" id="PF13628">
    <property type="entry name" value="DUF4142"/>
    <property type="match status" value="1"/>
</dbReference>
<evidence type="ECO:0000256" key="1">
    <source>
        <dbReference type="SAM" id="MobiDB-lite"/>
    </source>
</evidence>